<gene>
    <name evidence="3" type="ORF">DFI_03450</name>
</gene>
<feature type="domain" description="Nudix hydrolase" evidence="2">
    <location>
        <begin position="44"/>
        <end position="189"/>
    </location>
</feature>
<sequence length="211" mass="22025">MPLTAPLPDPTLSAPDLPDARPAAPARRVPFASPPNITLTTPASARPAAATPASTTFQVSLFGLVHHRGAFLLVQPRRPILPGGALSLPGLTLREEAGEAVAETQLRRILLRQVGLGVGELRLVGSYVGRGSEDGRADSRLYLVFGAEYCSGILNPNPAEVHGAEWVAGAELRERGVPEWLLAAAQAVTALSPAGGEARGTGGPLGFLRRR</sequence>
<dbReference type="InterPro" id="IPR000086">
    <property type="entry name" value="NUDIX_hydrolase_dom"/>
</dbReference>
<evidence type="ECO:0000313" key="4">
    <source>
        <dbReference type="Proteomes" id="UP000259030"/>
    </source>
</evidence>
<dbReference type="RefSeq" id="WP_118375821.1">
    <property type="nucleotide sequence ID" value="NZ_CP021081.1"/>
</dbReference>
<organism evidence="3 4">
    <name type="scientific">Deinococcus ficus</name>
    <dbReference type="NCBI Taxonomy" id="317577"/>
    <lineage>
        <taxon>Bacteria</taxon>
        <taxon>Thermotogati</taxon>
        <taxon>Deinococcota</taxon>
        <taxon>Deinococci</taxon>
        <taxon>Deinococcales</taxon>
        <taxon>Deinococcaceae</taxon>
        <taxon>Deinococcus</taxon>
    </lineage>
</organism>
<evidence type="ECO:0000313" key="3">
    <source>
        <dbReference type="EMBL" id="ASN80193.1"/>
    </source>
</evidence>
<keyword evidence="4" id="KW-1185">Reference proteome</keyword>
<dbReference type="InterPro" id="IPR015797">
    <property type="entry name" value="NUDIX_hydrolase-like_dom_sf"/>
</dbReference>
<dbReference type="Gene3D" id="3.90.79.10">
    <property type="entry name" value="Nucleoside Triphosphate Pyrophosphohydrolase"/>
    <property type="match status" value="1"/>
</dbReference>
<name>A0A221SU90_9DEIO</name>
<reference evidence="3 4" key="1">
    <citation type="submission" date="2017-05" db="EMBL/GenBank/DDBJ databases">
        <title>The complete genome sequence of Deinococcus ficus isolated from the rhizosphere of the Ficus religiosa L. in Taiwan.</title>
        <authorList>
            <person name="Wu K.-M."/>
            <person name="Liao T.-L."/>
            <person name="Liu Y.-M."/>
            <person name="Young C.-C."/>
            <person name="Tsai S.-F."/>
        </authorList>
    </citation>
    <scope>NUCLEOTIDE SEQUENCE [LARGE SCALE GENOMIC DNA]</scope>
    <source>
        <strain evidence="3 4">CC-FR2-10</strain>
    </source>
</reference>
<dbReference type="SUPFAM" id="SSF55811">
    <property type="entry name" value="Nudix"/>
    <property type="match status" value="1"/>
</dbReference>
<dbReference type="Proteomes" id="UP000259030">
    <property type="component" value="Chromosome"/>
</dbReference>
<dbReference type="KEGG" id="dfc:DFI_03450"/>
<dbReference type="STRING" id="317577.GCA_000419625_00450"/>
<dbReference type="AlphaFoldDB" id="A0A221SU90"/>
<evidence type="ECO:0000259" key="2">
    <source>
        <dbReference type="PROSITE" id="PS51462"/>
    </source>
</evidence>
<evidence type="ECO:0000256" key="1">
    <source>
        <dbReference type="SAM" id="MobiDB-lite"/>
    </source>
</evidence>
<protein>
    <recommendedName>
        <fullName evidence="2">Nudix hydrolase domain-containing protein</fullName>
    </recommendedName>
</protein>
<accession>A0A221SU90</accession>
<feature type="compositionally biased region" description="Low complexity" evidence="1">
    <location>
        <begin position="12"/>
        <end position="49"/>
    </location>
</feature>
<feature type="region of interest" description="Disordered" evidence="1">
    <location>
        <begin position="1"/>
        <end position="49"/>
    </location>
</feature>
<dbReference type="EMBL" id="CP021081">
    <property type="protein sequence ID" value="ASN80193.1"/>
    <property type="molecule type" value="Genomic_DNA"/>
</dbReference>
<proteinExistence type="predicted"/>
<dbReference type="PROSITE" id="PS51462">
    <property type="entry name" value="NUDIX"/>
    <property type="match status" value="1"/>
</dbReference>
<dbReference type="CDD" id="cd02883">
    <property type="entry name" value="NUDIX_Hydrolase"/>
    <property type="match status" value="1"/>
</dbReference>